<dbReference type="EMBL" id="JAKNAP010000014">
    <property type="protein sequence ID" value="MDE1356924.1"/>
    <property type="molecule type" value="Genomic_DNA"/>
</dbReference>
<reference evidence="1 4" key="1">
    <citation type="submission" date="2022-02" db="EMBL/GenBank/DDBJ databases">
        <title>Emergence and expansion in Europe of a Vibrio aestuarianus clonal complex pathogenic for oysters.</title>
        <authorList>
            <person name="Mesnil A."/>
            <person name="Travers M.-A."/>
        </authorList>
    </citation>
    <scope>NUCLEOTIDE SEQUENCE</scope>
    <source>
        <strain evidence="1">151-ITT-15-cp-1</strain>
        <strain evidence="2 4">U17</strain>
    </source>
</reference>
<dbReference type="AlphaFoldDB" id="A0A7X6NA41"/>
<accession>A0A7X6NA41</accession>
<dbReference type="RefSeq" id="WP_053309311.1">
    <property type="nucleotide sequence ID" value="NZ_CALYLG010000364.1"/>
</dbReference>
<evidence type="ECO:0000313" key="2">
    <source>
        <dbReference type="EMBL" id="WGK84371.1"/>
    </source>
</evidence>
<sequence>MDIHRNAYYSLIHYGIKELMIDRIGHFNEVEYHQYLGLITGKDSCFSMTNEELIITVANLKSEGYLEDMKHGISQLVEPSGWER</sequence>
<protein>
    <recommendedName>
        <fullName evidence="5">Mu-like prophage protein gp16</fullName>
    </recommendedName>
</protein>
<organism evidence="1 3">
    <name type="scientific">Vibrio aestuarianus</name>
    <dbReference type="NCBI Taxonomy" id="28171"/>
    <lineage>
        <taxon>Bacteria</taxon>
        <taxon>Pseudomonadati</taxon>
        <taxon>Pseudomonadota</taxon>
        <taxon>Gammaproteobacteria</taxon>
        <taxon>Vibrionales</taxon>
        <taxon>Vibrionaceae</taxon>
        <taxon>Vibrio</taxon>
    </lineage>
</organism>
<evidence type="ECO:0000313" key="1">
    <source>
        <dbReference type="EMBL" id="MDE1356924.1"/>
    </source>
</evidence>
<gene>
    <name evidence="1" type="ORF">L9W73_06320</name>
    <name evidence="2" type="ORF">PYE67_08090</name>
</gene>
<dbReference type="Proteomes" id="UP001241226">
    <property type="component" value="Chromosome 1"/>
</dbReference>
<proteinExistence type="predicted"/>
<dbReference type="EMBL" id="CP118711">
    <property type="protein sequence ID" value="WGK84371.1"/>
    <property type="molecule type" value="Genomic_DNA"/>
</dbReference>
<evidence type="ECO:0000313" key="3">
    <source>
        <dbReference type="Proteomes" id="UP001140973"/>
    </source>
</evidence>
<name>A0A7X6NA41_9VIBR</name>
<dbReference type="Proteomes" id="UP001140973">
    <property type="component" value="Unassembled WGS sequence"/>
</dbReference>
<evidence type="ECO:0000313" key="4">
    <source>
        <dbReference type="Proteomes" id="UP001241226"/>
    </source>
</evidence>
<evidence type="ECO:0008006" key="5">
    <source>
        <dbReference type="Google" id="ProtNLM"/>
    </source>
</evidence>